<dbReference type="AlphaFoldDB" id="D3E4P3"/>
<accession>D3E4P3</accession>
<dbReference type="PATRIC" id="fig|634498.28.peg.1589"/>
<evidence type="ECO:0000313" key="1">
    <source>
        <dbReference type="EMBL" id="ADC47437.1"/>
    </source>
</evidence>
<dbReference type="HOGENOM" id="CLU_1192642_0_0_2"/>
<reference evidence="1 2" key="1">
    <citation type="journal article" date="2010" name="PLoS ONE">
        <title>The genome sequence of the rumen methanogen Methanobrevibacter ruminantium reveals new possibilities for controlling ruminant methane emissions.</title>
        <authorList>
            <person name="Leahy S.C."/>
            <person name="Kelly W.J."/>
            <person name="Altermann E."/>
            <person name="Ronimus R.S."/>
            <person name="Yeoman C.J."/>
            <person name="Pacheco D.M."/>
            <person name="Li D."/>
            <person name="Kong Z."/>
            <person name="McTavish S."/>
            <person name="Sang C."/>
            <person name="Lambie S.C."/>
            <person name="Janssen P.H."/>
            <person name="Dey D."/>
            <person name="Attwood G.T."/>
        </authorList>
    </citation>
    <scope>NUCLEOTIDE SEQUENCE [LARGE SCALE GENOMIC DNA]</scope>
    <source>
        <strain evidence="2">ATCC 35063 / DSM 1093 / JCM 13430 / OCM 146 / M1</strain>
    </source>
</reference>
<dbReference type="GeneID" id="8771246"/>
<keyword evidence="2" id="KW-1185">Reference proteome</keyword>
<dbReference type="KEGG" id="mru:mru_1587"/>
<dbReference type="OrthoDB" id="386200at2157"/>
<gene>
    <name evidence="1" type="ordered locus">mru_1587</name>
</gene>
<evidence type="ECO:0000313" key="2">
    <source>
        <dbReference type="Proteomes" id="UP000008680"/>
    </source>
</evidence>
<dbReference type="Proteomes" id="UP000008680">
    <property type="component" value="Chromosome"/>
</dbReference>
<name>D3E4P3_METRM</name>
<sequence length="232" mass="27524">MAQVFNYHCRSCDFYFTIHNYRFCFDDKMDCIEEYMALFTDSDYGNDSLIKGRVIEKYCSSCQKTVRIYQFTPDSSIYTTDASFDFLKFYIPKKHDFLLESIDFHKELIELIENNENLKKISSFIEDNHVYNIYELNLNHYLNTKRSGFNSNQLIKDIGLYLDAINDNLDRFDDFIICMNSTEDNYNLDLEGKMFDMDVCPECGEEFYPISLKNPCPICGKNTMERSREMID</sequence>
<dbReference type="EMBL" id="CP001719">
    <property type="protein sequence ID" value="ADC47437.1"/>
    <property type="molecule type" value="Genomic_DNA"/>
</dbReference>
<protein>
    <submittedName>
        <fullName evidence="1">Uncharacterized protein</fullName>
    </submittedName>
</protein>
<proteinExistence type="predicted"/>
<dbReference type="RefSeq" id="WP_012956386.1">
    <property type="nucleotide sequence ID" value="NC_013790.1"/>
</dbReference>
<organism evidence="1 2">
    <name type="scientific">Methanobrevibacter ruminantium (strain ATCC 35063 / DSM 1093 / JCM 13430 / OCM 146 / M1)</name>
    <name type="common">Methanobacterium ruminantium</name>
    <dbReference type="NCBI Taxonomy" id="634498"/>
    <lineage>
        <taxon>Archaea</taxon>
        <taxon>Methanobacteriati</taxon>
        <taxon>Methanobacteriota</taxon>
        <taxon>Methanomada group</taxon>
        <taxon>Methanobacteria</taxon>
        <taxon>Methanobacteriales</taxon>
        <taxon>Methanobacteriaceae</taxon>
        <taxon>Methanobrevibacter</taxon>
    </lineage>
</organism>